<evidence type="ECO:0000313" key="3">
    <source>
        <dbReference type="Proteomes" id="UP000580250"/>
    </source>
</evidence>
<dbReference type="Proteomes" id="UP000580250">
    <property type="component" value="Unassembled WGS sequence"/>
</dbReference>
<evidence type="ECO:0000256" key="1">
    <source>
        <dbReference type="SAM" id="Phobius"/>
    </source>
</evidence>
<sequence>MKNSSGMPTRGVSKFRFSRFFSFRFSISIFLDFFRFSKIFLFRDTSDADMR</sequence>
<keyword evidence="1" id="KW-0812">Transmembrane</keyword>
<dbReference type="AlphaFoldDB" id="A0A6V7UNQ3"/>
<dbReference type="EMBL" id="CAJEWN010000091">
    <property type="protein sequence ID" value="CAD2162361.1"/>
    <property type="molecule type" value="Genomic_DNA"/>
</dbReference>
<keyword evidence="1" id="KW-0472">Membrane</keyword>
<name>A0A6V7UNQ3_MELEN</name>
<accession>A0A6V7UNQ3</accession>
<feature type="transmembrane region" description="Helical" evidence="1">
    <location>
        <begin position="21"/>
        <end position="41"/>
    </location>
</feature>
<organism evidence="2 3">
    <name type="scientific">Meloidogyne enterolobii</name>
    <name type="common">Root-knot nematode worm</name>
    <name type="synonym">Meloidogyne mayaguensis</name>
    <dbReference type="NCBI Taxonomy" id="390850"/>
    <lineage>
        <taxon>Eukaryota</taxon>
        <taxon>Metazoa</taxon>
        <taxon>Ecdysozoa</taxon>
        <taxon>Nematoda</taxon>
        <taxon>Chromadorea</taxon>
        <taxon>Rhabditida</taxon>
        <taxon>Tylenchina</taxon>
        <taxon>Tylenchomorpha</taxon>
        <taxon>Tylenchoidea</taxon>
        <taxon>Meloidogynidae</taxon>
        <taxon>Meloidogyninae</taxon>
        <taxon>Meloidogyne</taxon>
    </lineage>
</organism>
<keyword evidence="1" id="KW-1133">Transmembrane helix</keyword>
<evidence type="ECO:0000313" key="2">
    <source>
        <dbReference type="EMBL" id="CAD2162361.1"/>
    </source>
</evidence>
<comment type="caution">
    <text evidence="2">The sequence shown here is derived from an EMBL/GenBank/DDBJ whole genome shotgun (WGS) entry which is preliminary data.</text>
</comment>
<reference evidence="2 3" key="1">
    <citation type="submission" date="2020-08" db="EMBL/GenBank/DDBJ databases">
        <authorList>
            <person name="Koutsovoulos G."/>
            <person name="Danchin GJ E."/>
        </authorList>
    </citation>
    <scope>NUCLEOTIDE SEQUENCE [LARGE SCALE GENOMIC DNA]</scope>
</reference>
<proteinExistence type="predicted"/>
<gene>
    <name evidence="2" type="ORF">MENT_LOCUS15378</name>
</gene>
<protein>
    <submittedName>
        <fullName evidence="2">Uncharacterized protein</fullName>
    </submittedName>
</protein>